<gene>
    <name evidence="3" type="ORF">IAA06_02840</name>
</gene>
<dbReference type="InterPro" id="IPR017853">
    <property type="entry name" value="GH"/>
</dbReference>
<sequence>MKTMKQYTLGDMVLRYVTDEKMHMGLEMFPASMENQVKEKNAQVDSLIQWKKVGDAFPYGFANGITMRNSASVWGLKWNDQQTEKEGQETRIRTTLTDPEGNLFYHTVTYTEGREAVSVDVEIQNKSGSSFTIEMLSSFSLGGISVFAEDEGTGRLAVHKMRSKWSGEGRMEKRSAEELLLEPTWSRHGVYSDRFGQTGSLPVRGYFPFAAVEDTVSEVVWAAALEAPASWQMEVYRRDEGLCLSGGLPDFDYGHWCKELKPEESFRAPRAYLTVCRDTVDTACQRLSDLWKTQGEKKPLPIIFNEYCTTWGTPSHENIRKILKVLKGKPADIFVIDAGWYADPEKGWESNMGDWEISKELFPNGMQAVVDEIKENGLIPGIWFETETCGKDALMYQNQEHLLKRNGQVITSGGRRFWDMRDPWVIDYLEKKMIDFLEKYGFGYVKIDYNESIGIGCDGAESLGEGLRQSIRGTQGFFKKLRERLPGLLTEICASGGHRMEPSMLMLGDLVSFSDAHEEKEIPIIAANIQRLVPPEKSQIWAVLQKEDSIRRLVYSMINTCFGVMCISGDVFDLSEIQWEYVQKGMEFYRAVSHIIQDGRTFYYGTCQKSWRKPSGWQGVLRYTKDRKEALCIFHRFEADEDVRIDLKLEEGFAVEKIYEEGDHGVSCTHGRLVLKLEQDYEAVAVYLKNSKEI</sequence>
<evidence type="ECO:0000256" key="2">
    <source>
        <dbReference type="ARBA" id="ARBA00023295"/>
    </source>
</evidence>
<dbReference type="SUPFAM" id="SSF51445">
    <property type="entry name" value="(Trans)glycosidases"/>
    <property type="match status" value="1"/>
</dbReference>
<dbReference type="InterPro" id="IPR050985">
    <property type="entry name" value="Alpha-glycosidase_related"/>
</dbReference>
<evidence type="ECO:0000313" key="3">
    <source>
        <dbReference type="EMBL" id="HJB27713.1"/>
    </source>
</evidence>
<dbReference type="InterPro" id="IPR038417">
    <property type="entry name" value="Alpga-gal_N_sf"/>
</dbReference>
<dbReference type="Pfam" id="PF02065">
    <property type="entry name" value="Melibiase"/>
    <property type="match status" value="1"/>
</dbReference>
<dbReference type="InterPro" id="IPR013785">
    <property type="entry name" value="Aldolase_TIM"/>
</dbReference>
<dbReference type="PANTHER" id="PTHR43053">
    <property type="entry name" value="GLYCOSIDASE FAMILY 31"/>
    <property type="match status" value="1"/>
</dbReference>
<dbReference type="GO" id="GO:0016052">
    <property type="term" value="P:carbohydrate catabolic process"/>
    <property type="evidence" value="ECO:0007669"/>
    <property type="project" value="InterPro"/>
</dbReference>
<dbReference type="PANTHER" id="PTHR43053:SF3">
    <property type="entry name" value="ALPHA-GALACTOSIDASE C-RELATED"/>
    <property type="match status" value="1"/>
</dbReference>
<evidence type="ECO:0000313" key="4">
    <source>
        <dbReference type="Proteomes" id="UP000823842"/>
    </source>
</evidence>
<name>A0A9D2LRC4_9FIRM</name>
<dbReference type="GO" id="GO:0004557">
    <property type="term" value="F:alpha-galactosidase activity"/>
    <property type="evidence" value="ECO:0007669"/>
    <property type="project" value="InterPro"/>
</dbReference>
<evidence type="ECO:0000256" key="1">
    <source>
        <dbReference type="ARBA" id="ARBA00022801"/>
    </source>
</evidence>
<reference evidence="3" key="1">
    <citation type="journal article" date="2021" name="PeerJ">
        <title>Extensive microbial diversity within the chicken gut microbiome revealed by metagenomics and culture.</title>
        <authorList>
            <person name="Gilroy R."/>
            <person name="Ravi A."/>
            <person name="Getino M."/>
            <person name="Pursley I."/>
            <person name="Horton D.L."/>
            <person name="Alikhan N.F."/>
            <person name="Baker D."/>
            <person name="Gharbi K."/>
            <person name="Hall N."/>
            <person name="Watson M."/>
            <person name="Adriaenssens E.M."/>
            <person name="Foster-Nyarko E."/>
            <person name="Jarju S."/>
            <person name="Secka A."/>
            <person name="Antonio M."/>
            <person name="Oren A."/>
            <person name="Chaudhuri R.R."/>
            <person name="La Ragione R."/>
            <person name="Hildebrand F."/>
            <person name="Pallen M.J."/>
        </authorList>
    </citation>
    <scope>NUCLEOTIDE SEQUENCE</scope>
    <source>
        <strain evidence="3">ChiSjej1B19-5720</strain>
    </source>
</reference>
<dbReference type="Gene3D" id="2.70.98.60">
    <property type="entry name" value="alpha-galactosidase from lactobacil brevis"/>
    <property type="match status" value="1"/>
</dbReference>
<dbReference type="Gene3D" id="3.20.20.70">
    <property type="entry name" value="Aldolase class I"/>
    <property type="match status" value="1"/>
</dbReference>
<dbReference type="AlphaFoldDB" id="A0A9D2LRC4"/>
<dbReference type="Proteomes" id="UP000823842">
    <property type="component" value="Unassembled WGS sequence"/>
</dbReference>
<dbReference type="InterPro" id="IPR002252">
    <property type="entry name" value="Glyco_hydro_36"/>
</dbReference>
<dbReference type="CDD" id="cd14791">
    <property type="entry name" value="GH36"/>
    <property type="match status" value="1"/>
</dbReference>
<comment type="caution">
    <text evidence="3">The sequence shown here is derived from an EMBL/GenBank/DDBJ whole genome shotgun (WGS) entry which is preliminary data.</text>
</comment>
<dbReference type="EMBL" id="DWYZ01000067">
    <property type="protein sequence ID" value="HJB27713.1"/>
    <property type="molecule type" value="Genomic_DNA"/>
</dbReference>
<keyword evidence="2" id="KW-0326">Glycosidase</keyword>
<accession>A0A9D2LRC4</accession>
<protein>
    <submittedName>
        <fullName evidence="3">Alpha-galactosidase</fullName>
    </submittedName>
</protein>
<keyword evidence="1" id="KW-0378">Hydrolase</keyword>
<organism evidence="3 4">
    <name type="scientific">Candidatus Blautia faecavium</name>
    <dbReference type="NCBI Taxonomy" id="2838487"/>
    <lineage>
        <taxon>Bacteria</taxon>
        <taxon>Bacillati</taxon>
        <taxon>Bacillota</taxon>
        <taxon>Clostridia</taxon>
        <taxon>Lachnospirales</taxon>
        <taxon>Lachnospiraceae</taxon>
        <taxon>Blautia</taxon>
    </lineage>
</organism>
<proteinExistence type="predicted"/>
<reference evidence="3" key="2">
    <citation type="submission" date="2021-04" db="EMBL/GenBank/DDBJ databases">
        <authorList>
            <person name="Gilroy R."/>
        </authorList>
    </citation>
    <scope>NUCLEOTIDE SEQUENCE</scope>
    <source>
        <strain evidence="3">ChiSjej1B19-5720</strain>
    </source>
</reference>